<keyword evidence="1" id="KW-0472">Membrane</keyword>
<dbReference type="EMBL" id="CP102780">
    <property type="protein sequence ID" value="UVA80482.1"/>
    <property type="molecule type" value="Genomic_DNA"/>
</dbReference>
<keyword evidence="3" id="KW-1185">Reference proteome</keyword>
<dbReference type="Proteomes" id="UP001058980">
    <property type="component" value="Chromosome"/>
</dbReference>
<name>A0ABY5QJ88_9BURK</name>
<evidence type="ECO:0000313" key="3">
    <source>
        <dbReference type="Proteomes" id="UP001058980"/>
    </source>
</evidence>
<accession>A0ABY5QJ88</accession>
<proteinExistence type="predicted"/>
<keyword evidence="1" id="KW-0812">Transmembrane</keyword>
<keyword evidence="1" id="KW-1133">Transmembrane helix</keyword>
<dbReference type="RefSeq" id="WP_257959414.1">
    <property type="nucleotide sequence ID" value="NZ_CP102780.1"/>
</dbReference>
<evidence type="ECO:0000313" key="2">
    <source>
        <dbReference type="EMBL" id="UVA80482.1"/>
    </source>
</evidence>
<sequence>MEALSNWTASAKVLAMAVAVLVIAVVAIVAADRVYFSPRLAVAQSEAERAQDQAKQWRSSFTAMSETLGRQNGAVAAWAATAAKRQAAADDALRAAEVRASTAMQKIDVLNQRIADESAKGKTCEDAFEEWRAGM</sequence>
<feature type="transmembrane region" description="Helical" evidence="1">
    <location>
        <begin position="13"/>
        <end position="31"/>
    </location>
</feature>
<organism evidence="2 3">
    <name type="scientific">Pandoraea commovens</name>
    <dbReference type="NCBI Taxonomy" id="2508289"/>
    <lineage>
        <taxon>Bacteria</taxon>
        <taxon>Pseudomonadati</taxon>
        <taxon>Pseudomonadota</taxon>
        <taxon>Betaproteobacteria</taxon>
        <taxon>Burkholderiales</taxon>
        <taxon>Burkholderiaceae</taxon>
        <taxon>Pandoraea</taxon>
    </lineage>
</organism>
<evidence type="ECO:0000256" key="1">
    <source>
        <dbReference type="SAM" id="Phobius"/>
    </source>
</evidence>
<gene>
    <name evidence="2" type="ORF">NTU39_05515</name>
</gene>
<protein>
    <submittedName>
        <fullName evidence="2">Uncharacterized protein</fullName>
    </submittedName>
</protein>
<reference evidence="2" key="1">
    <citation type="submission" date="2022-08" db="EMBL/GenBank/DDBJ databases">
        <title>Multi-unit outbreak of Pandoraea commovens among non-cystic fibrosis intensive care patients from 2019 to 2021 in Berlin, Germany.</title>
        <authorList>
            <person name="Menzel P."/>
        </authorList>
    </citation>
    <scope>NUCLEOTIDE SEQUENCE</scope>
    <source>
        <strain evidence="2">LB-19-202-79</strain>
    </source>
</reference>